<organism evidence="1 2">
    <name type="scientific">Rapidithrix thailandica</name>
    <dbReference type="NCBI Taxonomy" id="413964"/>
    <lineage>
        <taxon>Bacteria</taxon>
        <taxon>Pseudomonadati</taxon>
        <taxon>Bacteroidota</taxon>
        <taxon>Cytophagia</taxon>
        <taxon>Cytophagales</taxon>
        <taxon>Flammeovirgaceae</taxon>
        <taxon>Rapidithrix</taxon>
    </lineage>
</organism>
<evidence type="ECO:0000313" key="2">
    <source>
        <dbReference type="Proteomes" id="UP001403385"/>
    </source>
</evidence>
<dbReference type="AlphaFoldDB" id="A0AAW9RWA9"/>
<sequence>MTTYKYIGICLLLWWGVSACQPDDFPAIGDKVNKIEGIEGDWSVQSVKQIDEIALNDGALNYEMDITDLFDFDDYHISFTSDDEGNPATFEVKGKAPNYVDTEGTWQFDNVEFPTKVMLFTDGATEATSVFYLNRVPSKGFNLELKFQRFEGDIPILSYVYTFTKVQP</sequence>
<keyword evidence="2" id="KW-1185">Reference proteome</keyword>
<dbReference type="RefSeq" id="WP_346821860.1">
    <property type="nucleotide sequence ID" value="NZ_JBDKWZ010000007.1"/>
</dbReference>
<evidence type="ECO:0000313" key="1">
    <source>
        <dbReference type="EMBL" id="MEN7549089.1"/>
    </source>
</evidence>
<proteinExistence type="predicted"/>
<dbReference type="PROSITE" id="PS51257">
    <property type="entry name" value="PROKAR_LIPOPROTEIN"/>
    <property type="match status" value="1"/>
</dbReference>
<dbReference type="Pfam" id="PF16395">
    <property type="entry name" value="DUF5004"/>
    <property type="match status" value="1"/>
</dbReference>
<accession>A0AAW9RWA9</accession>
<comment type="caution">
    <text evidence="1">The sequence shown here is derived from an EMBL/GenBank/DDBJ whole genome shotgun (WGS) entry which is preliminary data.</text>
</comment>
<dbReference type="Proteomes" id="UP001403385">
    <property type="component" value="Unassembled WGS sequence"/>
</dbReference>
<gene>
    <name evidence="1" type="ORF">AAG747_14295</name>
</gene>
<protein>
    <submittedName>
        <fullName evidence="1">DUF5004 domain-containing protein</fullName>
    </submittedName>
</protein>
<name>A0AAW9RWA9_9BACT</name>
<dbReference type="InterPro" id="IPR032168">
    <property type="entry name" value="DUF5004"/>
</dbReference>
<reference evidence="1 2" key="1">
    <citation type="submission" date="2024-04" db="EMBL/GenBank/DDBJ databases">
        <title>Novel genus in family Flammeovirgaceae.</title>
        <authorList>
            <person name="Nguyen T.H."/>
            <person name="Vuong T.Q."/>
            <person name="Le H."/>
            <person name="Kim S.-G."/>
        </authorList>
    </citation>
    <scope>NUCLEOTIDE SEQUENCE [LARGE SCALE GENOMIC DNA]</scope>
    <source>
        <strain evidence="1 2">JCM 23209</strain>
    </source>
</reference>
<dbReference type="EMBL" id="JBDKWZ010000007">
    <property type="protein sequence ID" value="MEN7549089.1"/>
    <property type="molecule type" value="Genomic_DNA"/>
</dbReference>